<dbReference type="InterPro" id="IPR003660">
    <property type="entry name" value="HAMP_dom"/>
</dbReference>
<evidence type="ECO:0000256" key="2">
    <source>
        <dbReference type="ARBA" id="ARBA00029447"/>
    </source>
</evidence>
<dbReference type="Proteomes" id="UP000295188">
    <property type="component" value="Unassembled WGS sequence"/>
</dbReference>
<keyword evidence="1 3" id="KW-0807">Transducer</keyword>
<dbReference type="Pfam" id="PF00672">
    <property type="entry name" value="HAMP"/>
    <property type="match status" value="1"/>
</dbReference>
<dbReference type="SMART" id="SM00283">
    <property type="entry name" value="MA"/>
    <property type="match status" value="1"/>
</dbReference>
<feature type="domain" description="HAMP" evidence="6">
    <location>
        <begin position="206"/>
        <end position="258"/>
    </location>
</feature>
<comment type="similarity">
    <text evidence="2">Belongs to the methyl-accepting chemotaxis (MCP) protein family.</text>
</comment>
<evidence type="ECO:0000256" key="1">
    <source>
        <dbReference type="ARBA" id="ARBA00023224"/>
    </source>
</evidence>
<reference evidence="7 8" key="1">
    <citation type="submission" date="2019-03" db="EMBL/GenBank/DDBJ databases">
        <title>Genomic Encyclopedia of Type Strains, Phase IV (KMG-IV): sequencing the most valuable type-strain genomes for metagenomic binning, comparative biology and taxonomic classification.</title>
        <authorList>
            <person name="Goeker M."/>
        </authorList>
    </citation>
    <scope>NUCLEOTIDE SEQUENCE [LARGE SCALE GENOMIC DNA]</scope>
    <source>
        <strain evidence="7 8">DSM 20467</strain>
    </source>
</reference>
<evidence type="ECO:0000256" key="4">
    <source>
        <dbReference type="SAM" id="Phobius"/>
    </source>
</evidence>
<dbReference type="SUPFAM" id="SSF58104">
    <property type="entry name" value="Methyl-accepting chemotaxis protein (MCP) signaling domain"/>
    <property type="match status" value="1"/>
</dbReference>
<dbReference type="OrthoDB" id="1673153at2"/>
<comment type="caution">
    <text evidence="7">The sequence shown here is derived from an EMBL/GenBank/DDBJ whole genome shotgun (WGS) entry which is preliminary data.</text>
</comment>
<dbReference type="InterPro" id="IPR024478">
    <property type="entry name" value="HlyB_4HB_MCP"/>
</dbReference>
<feature type="transmembrane region" description="Helical" evidence="4">
    <location>
        <begin position="7"/>
        <end position="29"/>
    </location>
</feature>
<dbReference type="Pfam" id="PF12729">
    <property type="entry name" value="4HB_MCP_1"/>
    <property type="match status" value="1"/>
</dbReference>
<dbReference type="Gene3D" id="1.10.287.950">
    <property type="entry name" value="Methyl-accepting chemotaxis protein"/>
    <property type="match status" value="1"/>
</dbReference>
<dbReference type="AlphaFoldDB" id="A0A4R3K7A5"/>
<dbReference type="EMBL" id="SMAA01000009">
    <property type="protein sequence ID" value="TCS78717.1"/>
    <property type="molecule type" value="Genomic_DNA"/>
</dbReference>
<dbReference type="RefSeq" id="WP_132549710.1">
    <property type="nucleotide sequence ID" value="NZ_SMAA01000009.1"/>
</dbReference>
<keyword evidence="4" id="KW-0472">Membrane</keyword>
<keyword evidence="4" id="KW-0812">Transmembrane</keyword>
<dbReference type="InterPro" id="IPR004089">
    <property type="entry name" value="MCPsignal_dom"/>
</dbReference>
<evidence type="ECO:0000313" key="8">
    <source>
        <dbReference type="Proteomes" id="UP000295188"/>
    </source>
</evidence>
<dbReference type="PANTHER" id="PTHR32089:SF112">
    <property type="entry name" value="LYSOZYME-LIKE PROTEIN-RELATED"/>
    <property type="match status" value="1"/>
</dbReference>
<dbReference type="Pfam" id="PF00015">
    <property type="entry name" value="MCPsignal"/>
    <property type="match status" value="1"/>
</dbReference>
<accession>A0A4R3K7A5</accession>
<sequence length="563" mass="61289">MNLKARMYISYAVVIVLTGIIGLFSLYAMDGVNSRLNELGSQKVPRLLLITNIDKELSEYLAAQRNVILHSASSNDDMADMQKAEQAIDKELNELQEKSISTYKGQIADTISIWQEYKKLSNERIQLLKSGQNMETDTMRAQTDKLKQVREQLNGEIDKYIEATTAATVQNVSDGQSQYTRSKFLTGIGLLLAIIIGMAIATFVTRYMSKFINAFLEVSQKVSNGDLKQQIEFTGNDEFGEMATAYNKTIENIRNLVKTIQSTANNVSDTVSQVSTGADQSAQAIQNIAQSVTVVAQSADKQSKGIDQSTQDTASITTYMKAVSSDAKTASNDAEKALNTANEGTQIMFSTIEQMKQIEETTKHSSSVISALGDRSKEIGQIVDTISGLAGQTNLLALNAAIEAARAGEQGKGFAVVAEEVRKLAEQSQQSAQQIAELIGKIQKETQEAVEAISAGTGEVQAGMESANKSGEAFSNIMQIAASVAMQVREMSETMEEVAKNGDNILSRIQEVNKETKVVAGEMENTSASTEEQTASLEEISASCQNLQQLTDKLMNETKKFRI</sequence>
<dbReference type="PROSITE" id="PS50885">
    <property type="entry name" value="HAMP"/>
    <property type="match status" value="1"/>
</dbReference>
<proteinExistence type="inferred from homology"/>
<dbReference type="SMART" id="SM00304">
    <property type="entry name" value="HAMP"/>
    <property type="match status" value="2"/>
</dbReference>
<name>A0A4R3K7A5_9FIRM</name>
<dbReference type="Gene3D" id="6.10.340.10">
    <property type="match status" value="1"/>
</dbReference>
<gene>
    <name evidence="7" type="ORF">EDC37_10975</name>
</gene>
<keyword evidence="4" id="KW-1133">Transmembrane helix</keyword>
<evidence type="ECO:0000259" key="6">
    <source>
        <dbReference type="PROSITE" id="PS50885"/>
    </source>
</evidence>
<organism evidence="7 8">
    <name type="scientific">Pectinatus cerevisiiphilus</name>
    <dbReference type="NCBI Taxonomy" id="86956"/>
    <lineage>
        <taxon>Bacteria</taxon>
        <taxon>Bacillati</taxon>
        <taxon>Bacillota</taxon>
        <taxon>Negativicutes</taxon>
        <taxon>Selenomonadales</taxon>
        <taxon>Selenomonadaceae</taxon>
        <taxon>Pectinatus</taxon>
    </lineage>
</organism>
<protein>
    <submittedName>
        <fullName evidence="7">Methyl-accepting chemotaxis protein</fullName>
    </submittedName>
</protein>
<dbReference type="GO" id="GO:0007165">
    <property type="term" value="P:signal transduction"/>
    <property type="evidence" value="ECO:0007669"/>
    <property type="project" value="UniProtKB-KW"/>
</dbReference>
<feature type="transmembrane region" description="Helical" evidence="4">
    <location>
        <begin position="184"/>
        <end position="204"/>
    </location>
</feature>
<dbReference type="PANTHER" id="PTHR32089">
    <property type="entry name" value="METHYL-ACCEPTING CHEMOTAXIS PROTEIN MCPB"/>
    <property type="match status" value="1"/>
</dbReference>
<dbReference type="GO" id="GO:0016020">
    <property type="term" value="C:membrane"/>
    <property type="evidence" value="ECO:0007669"/>
    <property type="project" value="InterPro"/>
</dbReference>
<dbReference type="CDD" id="cd06225">
    <property type="entry name" value="HAMP"/>
    <property type="match status" value="1"/>
</dbReference>
<keyword evidence="8" id="KW-1185">Reference proteome</keyword>
<evidence type="ECO:0000256" key="3">
    <source>
        <dbReference type="PROSITE-ProRule" id="PRU00284"/>
    </source>
</evidence>
<dbReference type="PROSITE" id="PS50111">
    <property type="entry name" value="CHEMOTAXIS_TRANSDUC_2"/>
    <property type="match status" value="1"/>
</dbReference>
<evidence type="ECO:0000313" key="7">
    <source>
        <dbReference type="EMBL" id="TCS78717.1"/>
    </source>
</evidence>
<evidence type="ECO:0000259" key="5">
    <source>
        <dbReference type="PROSITE" id="PS50111"/>
    </source>
</evidence>
<feature type="domain" description="Methyl-accepting transducer" evidence="5">
    <location>
        <begin position="277"/>
        <end position="513"/>
    </location>
</feature>